<gene>
    <name evidence="13" type="ORF">PUN28_009449</name>
</gene>
<name>A0AAW2FXT6_9HYME</name>
<evidence type="ECO:0000256" key="11">
    <source>
        <dbReference type="PIRSR" id="PIRSR602403-1"/>
    </source>
</evidence>
<dbReference type="Pfam" id="PF00067">
    <property type="entry name" value="p450"/>
    <property type="match status" value="1"/>
</dbReference>
<evidence type="ECO:0000256" key="2">
    <source>
        <dbReference type="ARBA" id="ARBA00003690"/>
    </source>
</evidence>
<dbReference type="InterPro" id="IPR017972">
    <property type="entry name" value="Cyt_P450_CS"/>
</dbReference>
<dbReference type="EMBL" id="JADYXP020000008">
    <property type="protein sequence ID" value="KAL0118785.1"/>
    <property type="molecule type" value="Genomic_DNA"/>
</dbReference>
<proteinExistence type="inferred from homology"/>
<keyword evidence="9 11" id="KW-0408">Iron</keyword>
<evidence type="ECO:0000256" key="10">
    <source>
        <dbReference type="ARBA" id="ARBA00023033"/>
    </source>
</evidence>
<dbReference type="InterPro" id="IPR002403">
    <property type="entry name" value="Cyt_P450_E_grp-IV"/>
</dbReference>
<evidence type="ECO:0000256" key="6">
    <source>
        <dbReference type="ARBA" id="ARBA00022617"/>
    </source>
</evidence>
<keyword evidence="8 12" id="KW-0560">Oxidoreductase</keyword>
<dbReference type="GO" id="GO:0020037">
    <property type="term" value="F:heme binding"/>
    <property type="evidence" value="ECO:0007669"/>
    <property type="project" value="InterPro"/>
</dbReference>
<dbReference type="PROSITE" id="PS00086">
    <property type="entry name" value="CYTOCHROME_P450"/>
    <property type="match status" value="1"/>
</dbReference>
<dbReference type="PRINTS" id="PR00385">
    <property type="entry name" value="P450"/>
</dbReference>
<dbReference type="GO" id="GO:0004497">
    <property type="term" value="F:monooxygenase activity"/>
    <property type="evidence" value="ECO:0007669"/>
    <property type="project" value="UniProtKB-KW"/>
</dbReference>
<comment type="subcellular location">
    <subcellularLocation>
        <location evidence="4">Endoplasmic reticulum membrane</location>
        <topology evidence="4">Peripheral membrane protein</topology>
    </subcellularLocation>
    <subcellularLocation>
        <location evidence="3">Microsome membrane</location>
        <topology evidence="3">Peripheral membrane protein</topology>
    </subcellularLocation>
</comment>
<dbReference type="GO" id="GO:0005789">
    <property type="term" value="C:endoplasmic reticulum membrane"/>
    <property type="evidence" value="ECO:0007669"/>
    <property type="project" value="UniProtKB-SubCell"/>
</dbReference>
<keyword evidence="14" id="KW-1185">Reference proteome</keyword>
<dbReference type="InterPro" id="IPR050196">
    <property type="entry name" value="Cytochrome_P450_Monoox"/>
</dbReference>
<reference evidence="13 14" key="1">
    <citation type="submission" date="2023-03" db="EMBL/GenBank/DDBJ databases">
        <title>High recombination rates correlate with genetic variation in Cardiocondyla obscurior ants.</title>
        <authorList>
            <person name="Errbii M."/>
        </authorList>
    </citation>
    <scope>NUCLEOTIDE SEQUENCE [LARGE SCALE GENOMIC DNA]</scope>
    <source>
        <strain evidence="13">Alpha-2009</strain>
        <tissue evidence="13">Whole body</tissue>
    </source>
</reference>
<dbReference type="PRINTS" id="PR00465">
    <property type="entry name" value="EP450IV"/>
</dbReference>
<evidence type="ECO:0000256" key="5">
    <source>
        <dbReference type="ARBA" id="ARBA00010617"/>
    </source>
</evidence>
<comment type="function">
    <text evidence="2">May be involved in the metabolism of insect hormones and in the breakdown of synthetic insecticides.</text>
</comment>
<dbReference type="InterPro" id="IPR036396">
    <property type="entry name" value="Cyt_P450_sf"/>
</dbReference>
<dbReference type="PANTHER" id="PTHR24291:SF177">
    <property type="entry name" value="CYTOCHROME P450 4AA1-RELATED"/>
    <property type="match status" value="1"/>
</dbReference>
<feature type="binding site" description="axial binding residue" evidence="11">
    <location>
        <position position="233"/>
    </location>
    <ligand>
        <name>heme</name>
        <dbReference type="ChEBI" id="CHEBI:30413"/>
    </ligand>
    <ligandPart>
        <name>Fe</name>
        <dbReference type="ChEBI" id="CHEBI:18248"/>
    </ligandPart>
</feature>
<evidence type="ECO:0000256" key="12">
    <source>
        <dbReference type="RuleBase" id="RU000461"/>
    </source>
</evidence>
<accession>A0AAW2FXT6</accession>
<protein>
    <recommendedName>
        <fullName evidence="15">Cytochrome P450 4aa1</fullName>
    </recommendedName>
</protein>
<comment type="similarity">
    <text evidence="5 12">Belongs to the cytochrome P450 family.</text>
</comment>
<organism evidence="13 14">
    <name type="scientific">Cardiocondyla obscurior</name>
    <dbReference type="NCBI Taxonomy" id="286306"/>
    <lineage>
        <taxon>Eukaryota</taxon>
        <taxon>Metazoa</taxon>
        <taxon>Ecdysozoa</taxon>
        <taxon>Arthropoda</taxon>
        <taxon>Hexapoda</taxon>
        <taxon>Insecta</taxon>
        <taxon>Pterygota</taxon>
        <taxon>Neoptera</taxon>
        <taxon>Endopterygota</taxon>
        <taxon>Hymenoptera</taxon>
        <taxon>Apocrita</taxon>
        <taxon>Aculeata</taxon>
        <taxon>Formicoidea</taxon>
        <taxon>Formicidae</taxon>
        <taxon>Myrmicinae</taxon>
        <taxon>Cardiocondyla</taxon>
    </lineage>
</organism>
<dbReference type="Gene3D" id="1.10.630.10">
    <property type="entry name" value="Cytochrome P450"/>
    <property type="match status" value="1"/>
</dbReference>
<dbReference type="PANTHER" id="PTHR24291">
    <property type="entry name" value="CYTOCHROME P450 FAMILY 4"/>
    <property type="match status" value="1"/>
</dbReference>
<evidence type="ECO:0000313" key="13">
    <source>
        <dbReference type="EMBL" id="KAL0118785.1"/>
    </source>
</evidence>
<evidence type="ECO:0000256" key="4">
    <source>
        <dbReference type="ARBA" id="ARBA00004406"/>
    </source>
</evidence>
<dbReference type="AlphaFoldDB" id="A0AAW2FXT6"/>
<dbReference type="SUPFAM" id="SSF48264">
    <property type="entry name" value="Cytochrome P450"/>
    <property type="match status" value="2"/>
</dbReference>
<evidence type="ECO:0000256" key="8">
    <source>
        <dbReference type="ARBA" id="ARBA00023002"/>
    </source>
</evidence>
<comment type="caution">
    <text evidence="13">The sequence shown here is derived from an EMBL/GenBank/DDBJ whole genome shotgun (WGS) entry which is preliminary data.</text>
</comment>
<sequence length="323" mass="37643">MVPYRFARPWLLIDWVYRLTAAGKTEERQQKDLFDFCFKKMKEKREFLRKNGNVIADDSAIKKMSLLEYMVEISEKNPWFTEKDIIEECCTFMLAGQDSVGTAAAMTLFLLANNPKWQEKCVAELKEIFGDDRRSPTMQDLGEMKYLDMCIKESLRLYPSVPFFARTLGEDVRIGKYVIPAGCGVFIAPYCTHRLSHHFPDPHDFKPERFSPENSEGRHPYAYIPFSAGPRNCIGKKNESISVRYFFSISQDRFNFLFKYMCIHTCMFLGYKFATLEMKSVISAILRKCRLESILGKDKVIPKFRMTIRAHGGLWVKVRARDN</sequence>
<dbReference type="GO" id="GO:0005506">
    <property type="term" value="F:iron ion binding"/>
    <property type="evidence" value="ECO:0007669"/>
    <property type="project" value="InterPro"/>
</dbReference>
<dbReference type="Proteomes" id="UP001430953">
    <property type="component" value="Unassembled WGS sequence"/>
</dbReference>
<evidence type="ECO:0000313" key="14">
    <source>
        <dbReference type="Proteomes" id="UP001430953"/>
    </source>
</evidence>
<keyword evidence="10 12" id="KW-0503">Monooxygenase</keyword>
<evidence type="ECO:0000256" key="9">
    <source>
        <dbReference type="ARBA" id="ARBA00023004"/>
    </source>
</evidence>
<dbReference type="GO" id="GO:0016705">
    <property type="term" value="F:oxidoreductase activity, acting on paired donors, with incorporation or reduction of molecular oxygen"/>
    <property type="evidence" value="ECO:0007669"/>
    <property type="project" value="InterPro"/>
</dbReference>
<keyword evidence="6 11" id="KW-0349">Heme</keyword>
<evidence type="ECO:0000256" key="7">
    <source>
        <dbReference type="ARBA" id="ARBA00022723"/>
    </source>
</evidence>
<evidence type="ECO:0008006" key="15">
    <source>
        <dbReference type="Google" id="ProtNLM"/>
    </source>
</evidence>
<evidence type="ECO:0000256" key="3">
    <source>
        <dbReference type="ARBA" id="ARBA00004174"/>
    </source>
</evidence>
<evidence type="ECO:0000256" key="1">
    <source>
        <dbReference type="ARBA" id="ARBA00001971"/>
    </source>
</evidence>
<comment type="cofactor">
    <cofactor evidence="1 11">
        <name>heme</name>
        <dbReference type="ChEBI" id="CHEBI:30413"/>
    </cofactor>
</comment>
<keyword evidence="7 11" id="KW-0479">Metal-binding</keyword>
<dbReference type="InterPro" id="IPR001128">
    <property type="entry name" value="Cyt_P450"/>
</dbReference>